<evidence type="ECO:0000313" key="4">
    <source>
        <dbReference type="EMBL" id="CAL6089419.1"/>
    </source>
</evidence>
<evidence type="ECO:0000259" key="1">
    <source>
        <dbReference type="PROSITE" id="PS51293"/>
    </source>
</evidence>
<reference evidence="3" key="1">
    <citation type="submission" date="2023-06" db="EMBL/GenBank/DDBJ databases">
        <authorList>
            <person name="Kurt Z."/>
        </authorList>
    </citation>
    <scope>NUCLEOTIDE SEQUENCE</scope>
</reference>
<dbReference type="PROSITE" id="PS51294">
    <property type="entry name" value="HTH_MYB"/>
    <property type="match status" value="1"/>
</dbReference>
<keyword evidence="5" id="KW-1185">Reference proteome</keyword>
<organism evidence="3">
    <name type="scientific">Hexamita inflata</name>
    <dbReference type="NCBI Taxonomy" id="28002"/>
    <lineage>
        <taxon>Eukaryota</taxon>
        <taxon>Metamonada</taxon>
        <taxon>Diplomonadida</taxon>
        <taxon>Hexamitidae</taxon>
        <taxon>Hexamitinae</taxon>
        <taxon>Hexamita</taxon>
    </lineage>
</organism>
<dbReference type="InterPro" id="IPR017884">
    <property type="entry name" value="SANT_dom"/>
</dbReference>
<dbReference type="EMBL" id="CATOUU010000632">
    <property type="protein sequence ID" value="CAI9936155.1"/>
    <property type="molecule type" value="Genomic_DNA"/>
</dbReference>
<evidence type="ECO:0000259" key="2">
    <source>
        <dbReference type="PROSITE" id="PS51294"/>
    </source>
</evidence>
<dbReference type="SMART" id="SM00717">
    <property type="entry name" value="SANT"/>
    <property type="match status" value="1"/>
</dbReference>
<dbReference type="EMBL" id="CAXDID020000419">
    <property type="protein sequence ID" value="CAL6089419.1"/>
    <property type="molecule type" value="Genomic_DNA"/>
</dbReference>
<dbReference type="Proteomes" id="UP001642409">
    <property type="component" value="Unassembled WGS sequence"/>
</dbReference>
<comment type="caution">
    <text evidence="3">The sequence shown here is derived from an EMBL/GenBank/DDBJ whole genome shotgun (WGS) entry which is preliminary data.</text>
</comment>
<evidence type="ECO:0000313" key="3">
    <source>
        <dbReference type="EMBL" id="CAI9936155.1"/>
    </source>
</evidence>
<dbReference type="InterPro" id="IPR001005">
    <property type="entry name" value="SANT/Myb"/>
</dbReference>
<dbReference type="SUPFAM" id="SSF46689">
    <property type="entry name" value="Homeodomain-like"/>
    <property type="match status" value="1"/>
</dbReference>
<dbReference type="AlphaFoldDB" id="A0AA86PHU3"/>
<gene>
    <name evidence="3" type="ORF">HINF_LOCUS23800</name>
    <name evidence="4" type="ORF">HINF_LOCUS64823</name>
</gene>
<dbReference type="CDD" id="cd00167">
    <property type="entry name" value="SANT"/>
    <property type="match status" value="1"/>
</dbReference>
<dbReference type="Gene3D" id="1.10.10.60">
    <property type="entry name" value="Homeodomain-like"/>
    <property type="match status" value="1"/>
</dbReference>
<proteinExistence type="predicted"/>
<accession>A0AA86PHU3</accession>
<dbReference type="InterPro" id="IPR009057">
    <property type="entry name" value="Homeodomain-like_sf"/>
</dbReference>
<sequence length="72" mass="8726">MIYSSKARWTDEEERLFAQLLIQCQNNFREVTKHLGTRTYGQVRSHFYNKRKEQRLIIQSISILQLLSFIHI</sequence>
<dbReference type="PROSITE" id="PS51293">
    <property type="entry name" value="SANT"/>
    <property type="match status" value="1"/>
</dbReference>
<dbReference type="InterPro" id="IPR017930">
    <property type="entry name" value="Myb_dom"/>
</dbReference>
<feature type="domain" description="HTH myb-type" evidence="2">
    <location>
        <begin position="1"/>
        <end position="55"/>
    </location>
</feature>
<feature type="domain" description="SANT" evidence="1">
    <location>
        <begin position="4"/>
        <end position="55"/>
    </location>
</feature>
<reference evidence="4 5" key="2">
    <citation type="submission" date="2024-07" db="EMBL/GenBank/DDBJ databases">
        <authorList>
            <person name="Akdeniz Z."/>
        </authorList>
    </citation>
    <scope>NUCLEOTIDE SEQUENCE [LARGE SCALE GENOMIC DNA]</scope>
</reference>
<name>A0AA86PHU3_9EUKA</name>
<evidence type="ECO:0000313" key="5">
    <source>
        <dbReference type="Proteomes" id="UP001642409"/>
    </source>
</evidence>
<protein>
    <submittedName>
        <fullName evidence="3">SANT/Myb domain</fullName>
    </submittedName>
    <submittedName>
        <fullName evidence="4">SANT/Myb_domain</fullName>
    </submittedName>
</protein>
<dbReference type="Pfam" id="PF00249">
    <property type="entry name" value="Myb_DNA-binding"/>
    <property type="match status" value="1"/>
</dbReference>